<evidence type="ECO:0000256" key="10">
    <source>
        <dbReference type="ARBA" id="ARBA00034808"/>
    </source>
</evidence>
<evidence type="ECO:0000256" key="9">
    <source>
        <dbReference type="ARBA" id="ARBA00034617"/>
    </source>
</evidence>
<dbReference type="InterPro" id="IPR011545">
    <property type="entry name" value="DEAD/DEAH_box_helicase_dom"/>
</dbReference>
<dbReference type="Pfam" id="PF00270">
    <property type="entry name" value="DEAD"/>
    <property type="match status" value="1"/>
</dbReference>
<evidence type="ECO:0000259" key="15">
    <source>
        <dbReference type="PROSITE" id="PS51194"/>
    </source>
</evidence>
<dbReference type="GO" id="GO:0009378">
    <property type="term" value="F:four-way junction helicase activity"/>
    <property type="evidence" value="ECO:0007669"/>
    <property type="project" value="TreeGrafter"/>
</dbReference>
<dbReference type="InterPro" id="IPR036388">
    <property type="entry name" value="WH-like_DNA-bd_sf"/>
</dbReference>
<keyword evidence="5 16" id="KW-0347">Helicase</keyword>
<dbReference type="EMBL" id="RDSR01000001">
    <property type="protein sequence ID" value="RNE67467.1"/>
    <property type="molecule type" value="Genomic_DNA"/>
</dbReference>
<dbReference type="GO" id="GO:0003677">
    <property type="term" value="F:DNA binding"/>
    <property type="evidence" value="ECO:0007669"/>
    <property type="project" value="UniProtKB-KW"/>
</dbReference>
<dbReference type="GO" id="GO:0005737">
    <property type="term" value="C:cytoplasm"/>
    <property type="evidence" value="ECO:0007669"/>
    <property type="project" value="TreeGrafter"/>
</dbReference>
<dbReference type="GO" id="GO:0006310">
    <property type="term" value="P:DNA recombination"/>
    <property type="evidence" value="ECO:0007669"/>
    <property type="project" value="InterPro"/>
</dbReference>
<dbReference type="SMART" id="SM00490">
    <property type="entry name" value="HELICc"/>
    <property type="match status" value="1"/>
</dbReference>
<evidence type="ECO:0000259" key="14">
    <source>
        <dbReference type="PROSITE" id="PS51192"/>
    </source>
</evidence>
<comment type="caution">
    <text evidence="16">The sequence shown here is derived from an EMBL/GenBank/DDBJ whole genome shotgun (WGS) entry which is preliminary data.</text>
</comment>
<evidence type="ECO:0000256" key="1">
    <source>
        <dbReference type="ARBA" id="ARBA00005446"/>
    </source>
</evidence>
<keyword evidence="8" id="KW-0413">Isomerase</keyword>
<keyword evidence="17" id="KW-1185">Reference proteome</keyword>
<dbReference type="InterPro" id="IPR027417">
    <property type="entry name" value="P-loop_NTPase"/>
</dbReference>
<evidence type="ECO:0000256" key="12">
    <source>
        <dbReference type="ARBA" id="ARBA00044550"/>
    </source>
</evidence>
<dbReference type="Pfam" id="PF16124">
    <property type="entry name" value="RecQ_Zn_bind"/>
    <property type="match status" value="1"/>
</dbReference>
<evidence type="ECO:0000256" key="7">
    <source>
        <dbReference type="ARBA" id="ARBA00023125"/>
    </source>
</evidence>
<feature type="region of interest" description="Disordered" evidence="13">
    <location>
        <begin position="483"/>
        <end position="502"/>
    </location>
</feature>
<keyword evidence="7" id="KW-0238">DNA-binding</keyword>
<organism evidence="16 17">
    <name type="scientific">Cryobacterium tepidiphilum</name>
    <dbReference type="NCBI Taxonomy" id="2486026"/>
    <lineage>
        <taxon>Bacteria</taxon>
        <taxon>Bacillati</taxon>
        <taxon>Actinomycetota</taxon>
        <taxon>Actinomycetes</taxon>
        <taxon>Micrococcales</taxon>
        <taxon>Microbacteriaceae</taxon>
        <taxon>Cryobacterium</taxon>
    </lineage>
</organism>
<dbReference type="GO" id="GO:0005694">
    <property type="term" value="C:chromosome"/>
    <property type="evidence" value="ECO:0007669"/>
    <property type="project" value="TreeGrafter"/>
</dbReference>
<dbReference type="EC" id="5.6.2.4" evidence="10"/>
<feature type="domain" description="Helicase ATP-binding" evidence="14">
    <location>
        <begin position="27"/>
        <end position="197"/>
    </location>
</feature>
<dbReference type="CDD" id="cd17920">
    <property type="entry name" value="DEXHc_RecQ"/>
    <property type="match status" value="1"/>
</dbReference>
<dbReference type="NCBIfam" id="TIGR00614">
    <property type="entry name" value="recQ_fam"/>
    <property type="match status" value="1"/>
</dbReference>
<dbReference type="SMART" id="SM00487">
    <property type="entry name" value="DEXDc"/>
    <property type="match status" value="1"/>
</dbReference>
<dbReference type="Proteomes" id="UP000279859">
    <property type="component" value="Unassembled WGS sequence"/>
</dbReference>
<reference evidence="16 17" key="1">
    <citation type="submission" date="2018-11" db="EMBL/GenBank/DDBJ databases">
        <title>Cryobacterium sp. nov., isolated from rhizosphere soil of lettuce.</title>
        <authorList>
            <person name="Wang Y."/>
        </authorList>
    </citation>
    <scope>NUCLEOTIDE SEQUENCE [LARGE SCALE GENOMIC DNA]</scope>
    <source>
        <strain evidence="16 17">NEAU-85</strain>
    </source>
</reference>
<dbReference type="GO" id="GO:0016787">
    <property type="term" value="F:hydrolase activity"/>
    <property type="evidence" value="ECO:0007669"/>
    <property type="project" value="UniProtKB-KW"/>
</dbReference>
<feature type="domain" description="Helicase C-terminal" evidence="15">
    <location>
        <begin position="224"/>
        <end position="378"/>
    </location>
</feature>
<evidence type="ECO:0000256" key="4">
    <source>
        <dbReference type="ARBA" id="ARBA00022801"/>
    </source>
</evidence>
<keyword evidence="4 16" id="KW-0378">Hydrolase</keyword>
<evidence type="ECO:0000256" key="13">
    <source>
        <dbReference type="SAM" id="MobiDB-lite"/>
    </source>
</evidence>
<dbReference type="InterPro" id="IPR004589">
    <property type="entry name" value="DNA_helicase_ATP-dep_RecQ"/>
</dbReference>
<dbReference type="PROSITE" id="PS51192">
    <property type="entry name" value="HELICASE_ATP_BIND_1"/>
    <property type="match status" value="1"/>
</dbReference>
<dbReference type="PROSITE" id="PS51194">
    <property type="entry name" value="HELICASE_CTER"/>
    <property type="match status" value="1"/>
</dbReference>
<evidence type="ECO:0000256" key="6">
    <source>
        <dbReference type="ARBA" id="ARBA00022840"/>
    </source>
</evidence>
<dbReference type="GO" id="GO:0046872">
    <property type="term" value="F:metal ion binding"/>
    <property type="evidence" value="ECO:0007669"/>
    <property type="project" value="UniProtKB-KW"/>
</dbReference>
<dbReference type="Gene3D" id="3.40.50.300">
    <property type="entry name" value="P-loop containing nucleotide triphosphate hydrolases"/>
    <property type="match status" value="2"/>
</dbReference>
<keyword evidence="3" id="KW-0547">Nucleotide-binding</keyword>
<evidence type="ECO:0000256" key="3">
    <source>
        <dbReference type="ARBA" id="ARBA00022741"/>
    </source>
</evidence>
<evidence type="ECO:0000256" key="11">
    <source>
        <dbReference type="ARBA" id="ARBA00044535"/>
    </source>
</evidence>
<proteinExistence type="inferred from homology"/>
<dbReference type="InterPro" id="IPR014001">
    <property type="entry name" value="Helicase_ATP-bd"/>
</dbReference>
<keyword evidence="6" id="KW-0067">ATP-binding</keyword>
<dbReference type="InterPro" id="IPR002464">
    <property type="entry name" value="DNA/RNA_helicase_DEAH_CS"/>
</dbReference>
<evidence type="ECO:0000313" key="16">
    <source>
        <dbReference type="EMBL" id="RNE67467.1"/>
    </source>
</evidence>
<sequence length="550" mass="59517">MGSDEVQAAAEERFGWDDLHAGQLEAITAAVNGCDVLAVMPTGYGKSAIYQVAATLIDGPTLIVSPLIALQADQVAGITAAEDAPDAVAVNSAQSARTNADAWEALSTKDAEYLFLAPEQLAKDDVIERLKHLGVSLFVVDEAHCVSSWGHDFRPDYLRLGEVIERLGHPTVVALTATGSPPVREEIVERLGLRDALVLTRGFDRPNLRLEVVRHAEDKEKRRAVVEQVVELPKPGLVYVATRKDTERYAEELAGQGLRVAAYHAGLTASERTVTHEAFHADEVDVVVATSAFGMGIDKPNVRFVVHAAIPESIDAYYQEIGRAGRDDEPATTTLHYRAEDLGLRTFFNSGTPDHGDLARAYRAVAAADAPIRVSAVGAALDVTTRRASNLLNLLEEAGLVDSDRRGVRATASVDPGEAATLATEVAESRERIEQSRIAMMRSYAETSRCRRQFLLGYFGEDLAEPCGNCDTCTSGSAYETDASAPAPSDAAREHGAVGFPPETTVRHREWGPGTVMSVEDDRITVFFEEEGYKVLSLDAIREHDLLDVV</sequence>
<dbReference type="OrthoDB" id="9760034at2"/>
<dbReference type="GO" id="GO:0043138">
    <property type="term" value="F:3'-5' DNA helicase activity"/>
    <property type="evidence" value="ECO:0007669"/>
    <property type="project" value="UniProtKB-EC"/>
</dbReference>
<dbReference type="InterPro" id="IPR032284">
    <property type="entry name" value="RecQ_Zn-bd"/>
</dbReference>
<keyword evidence="2" id="KW-0479">Metal-binding</keyword>
<dbReference type="InterPro" id="IPR001650">
    <property type="entry name" value="Helicase_C-like"/>
</dbReference>
<dbReference type="InterPro" id="IPR021938">
    <property type="entry name" value="DUF3553"/>
</dbReference>
<dbReference type="GO" id="GO:0005524">
    <property type="term" value="F:ATP binding"/>
    <property type="evidence" value="ECO:0007669"/>
    <property type="project" value="UniProtKB-KW"/>
</dbReference>
<comment type="catalytic activity">
    <reaction evidence="9">
        <text>Couples ATP hydrolysis with the unwinding of duplex DNA by translocating in the 3'-5' direction.</text>
        <dbReference type="EC" id="5.6.2.4"/>
    </reaction>
</comment>
<evidence type="ECO:0000313" key="17">
    <source>
        <dbReference type="Proteomes" id="UP000279859"/>
    </source>
</evidence>
<evidence type="ECO:0000256" key="2">
    <source>
        <dbReference type="ARBA" id="ARBA00022723"/>
    </source>
</evidence>
<protein>
    <recommendedName>
        <fullName evidence="11">ATP-dependent DNA helicase RecQ</fullName>
        <ecNumber evidence="10">5.6.2.4</ecNumber>
    </recommendedName>
    <alternativeName>
        <fullName evidence="12">DNA 3'-5' helicase RecQ</fullName>
    </alternativeName>
</protein>
<dbReference type="GO" id="GO:0006281">
    <property type="term" value="P:DNA repair"/>
    <property type="evidence" value="ECO:0007669"/>
    <property type="project" value="TreeGrafter"/>
</dbReference>
<dbReference type="Pfam" id="PF12073">
    <property type="entry name" value="DUF3553"/>
    <property type="match status" value="1"/>
</dbReference>
<name>A0A3M8LPJ4_9MICO</name>
<dbReference type="PROSITE" id="PS00690">
    <property type="entry name" value="DEAH_ATP_HELICASE"/>
    <property type="match status" value="1"/>
</dbReference>
<evidence type="ECO:0000256" key="5">
    <source>
        <dbReference type="ARBA" id="ARBA00022806"/>
    </source>
</evidence>
<dbReference type="AlphaFoldDB" id="A0A3M8LPJ4"/>
<dbReference type="PANTHER" id="PTHR13710:SF105">
    <property type="entry name" value="ATP-DEPENDENT DNA HELICASE Q1"/>
    <property type="match status" value="1"/>
</dbReference>
<dbReference type="SUPFAM" id="SSF52540">
    <property type="entry name" value="P-loop containing nucleoside triphosphate hydrolases"/>
    <property type="match status" value="1"/>
</dbReference>
<evidence type="ECO:0000256" key="8">
    <source>
        <dbReference type="ARBA" id="ARBA00023235"/>
    </source>
</evidence>
<gene>
    <name evidence="16" type="ORF">EEJ31_00850</name>
</gene>
<accession>A0A3M8LPJ4</accession>
<dbReference type="PANTHER" id="PTHR13710">
    <property type="entry name" value="DNA HELICASE RECQ FAMILY MEMBER"/>
    <property type="match status" value="1"/>
</dbReference>
<comment type="similarity">
    <text evidence="1">Belongs to the helicase family. RecQ subfamily.</text>
</comment>
<dbReference type="Gene3D" id="1.10.10.10">
    <property type="entry name" value="Winged helix-like DNA-binding domain superfamily/Winged helix DNA-binding domain"/>
    <property type="match status" value="1"/>
</dbReference>
<dbReference type="Pfam" id="PF00271">
    <property type="entry name" value="Helicase_C"/>
    <property type="match status" value="1"/>
</dbReference>